<evidence type="ECO:0000256" key="1">
    <source>
        <dbReference type="SAM" id="MobiDB-lite"/>
    </source>
</evidence>
<name>A0A6A6DWC5_9PEZI</name>
<evidence type="ECO:0000313" key="2">
    <source>
        <dbReference type="EMBL" id="KAF2183884.1"/>
    </source>
</evidence>
<accession>A0A6A6DWC5</accession>
<feature type="region of interest" description="Disordered" evidence="1">
    <location>
        <begin position="134"/>
        <end position="155"/>
    </location>
</feature>
<dbReference type="AlphaFoldDB" id="A0A6A6DWC5"/>
<evidence type="ECO:0000313" key="3">
    <source>
        <dbReference type="Proteomes" id="UP000800200"/>
    </source>
</evidence>
<dbReference type="EMBL" id="ML994640">
    <property type="protein sequence ID" value="KAF2183884.1"/>
    <property type="molecule type" value="Genomic_DNA"/>
</dbReference>
<feature type="region of interest" description="Disordered" evidence="1">
    <location>
        <begin position="243"/>
        <end position="273"/>
    </location>
</feature>
<reference evidence="2" key="1">
    <citation type="journal article" date="2020" name="Stud. Mycol.">
        <title>101 Dothideomycetes genomes: a test case for predicting lifestyles and emergence of pathogens.</title>
        <authorList>
            <person name="Haridas S."/>
            <person name="Albert R."/>
            <person name="Binder M."/>
            <person name="Bloem J."/>
            <person name="Labutti K."/>
            <person name="Salamov A."/>
            <person name="Andreopoulos B."/>
            <person name="Baker S."/>
            <person name="Barry K."/>
            <person name="Bills G."/>
            <person name="Bluhm B."/>
            <person name="Cannon C."/>
            <person name="Castanera R."/>
            <person name="Culley D."/>
            <person name="Daum C."/>
            <person name="Ezra D."/>
            <person name="Gonzalez J."/>
            <person name="Henrissat B."/>
            <person name="Kuo A."/>
            <person name="Liang C."/>
            <person name="Lipzen A."/>
            <person name="Lutzoni F."/>
            <person name="Magnuson J."/>
            <person name="Mondo S."/>
            <person name="Nolan M."/>
            <person name="Ohm R."/>
            <person name="Pangilinan J."/>
            <person name="Park H.-J."/>
            <person name="Ramirez L."/>
            <person name="Alfaro M."/>
            <person name="Sun H."/>
            <person name="Tritt A."/>
            <person name="Yoshinaga Y."/>
            <person name="Zwiers L.-H."/>
            <person name="Turgeon B."/>
            <person name="Goodwin S."/>
            <person name="Spatafora J."/>
            <person name="Crous P."/>
            <person name="Grigoriev I."/>
        </authorList>
    </citation>
    <scope>NUCLEOTIDE SEQUENCE</scope>
    <source>
        <strain evidence="2">CBS 207.26</strain>
    </source>
</reference>
<dbReference type="OrthoDB" id="3790549at2759"/>
<proteinExistence type="predicted"/>
<sequence>MTTTALSAQRQDPRGKPERQDPRGKTREARPERQDPRGKTQEADPRGRPKRQDPRDRPKRQTQELQVDLKQASSTSASNKRLSLLKAQLEVQKSLQATANLLRRVPSDKALPKQQATKVKHLVRFAFRKNSRQELLERGKEGKGGKGDKGDKEGRHRKLRKLDCDALKLCGLSYTTEEMVKLGDAEFEILQKRAEEFIRHRNLSYLLYRPDVDKAVDSKLEDPEDDESFDKFMQSHTARRLSTRKRKYDAIESPNEAAQAPTEKKTNTNTNEYDGDAFIVDRHHAREALELDDDEHLGEIWLTIRKKVHDAINENISLLDKKRRAFITIWISEVLGEELGKRSRPFPMVDCTSNKEVQSTNNGNIDVPV</sequence>
<feature type="region of interest" description="Disordered" evidence="1">
    <location>
        <begin position="1"/>
        <end position="79"/>
    </location>
</feature>
<feature type="compositionally biased region" description="Basic and acidic residues" evidence="1">
    <location>
        <begin position="11"/>
        <end position="62"/>
    </location>
</feature>
<organism evidence="2 3">
    <name type="scientific">Zopfia rhizophila CBS 207.26</name>
    <dbReference type="NCBI Taxonomy" id="1314779"/>
    <lineage>
        <taxon>Eukaryota</taxon>
        <taxon>Fungi</taxon>
        <taxon>Dikarya</taxon>
        <taxon>Ascomycota</taxon>
        <taxon>Pezizomycotina</taxon>
        <taxon>Dothideomycetes</taxon>
        <taxon>Dothideomycetes incertae sedis</taxon>
        <taxon>Zopfiaceae</taxon>
        <taxon>Zopfia</taxon>
    </lineage>
</organism>
<feature type="compositionally biased region" description="Polar residues" evidence="1">
    <location>
        <begin position="1"/>
        <end position="10"/>
    </location>
</feature>
<dbReference type="Proteomes" id="UP000800200">
    <property type="component" value="Unassembled WGS sequence"/>
</dbReference>
<keyword evidence="3" id="KW-1185">Reference proteome</keyword>
<feature type="compositionally biased region" description="Basic and acidic residues" evidence="1">
    <location>
        <begin position="134"/>
        <end position="154"/>
    </location>
</feature>
<gene>
    <name evidence="2" type="ORF">K469DRAFT_689633</name>
</gene>
<protein>
    <submittedName>
        <fullName evidence="2">Uncharacterized protein</fullName>
    </submittedName>
</protein>